<organism evidence="2 3">
    <name type="scientific">Streptomyces triticagri</name>
    <dbReference type="NCBI Taxonomy" id="2293568"/>
    <lineage>
        <taxon>Bacteria</taxon>
        <taxon>Bacillati</taxon>
        <taxon>Actinomycetota</taxon>
        <taxon>Actinomycetes</taxon>
        <taxon>Kitasatosporales</taxon>
        <taxon>Streptomycetaceae</taxon>
        <taxon>Streptomyces</taxon>
    </lineage>
</organism>
<keyword evidence="1" id="KW-0812">Transmembrane</keyword>
<evidence type="ECO:0000313" key="2">
    <source>
        <dbReference type="EMBL" id="RFU86015.1"/>
    </source>
</evidence>
<reference evidence="2 3" key="1">
    <citation type="submission" date="2018-08" db="EMBL/GenBank/DDBJ databases">
        <title>Isolation, diversity and antifungal activity of Actinobacteria from wheat.</title>
        <authorList>
            <person name="Han C."/>
        </authorList>
    </citation>
    <scope>NUCLEOTIDE SEQUENCE [LARGE SCALE GENOMIC DNA]</scope>
    <source>
        <strain evidence="2 3">NEAU-YY421</strain>
    </source>
</reference>
<evidence type="ECO:0008006" key="4">
    <source>
        <dbReference type="Google" id="ProtNLM"/>
    </source>
</evidence>
<dbReference type="AlphaFoldDB" id="A0A372M641"/>
<accession>A0A372M641</accession>
<name>A0A372M641_9ACTN</name>
<feature type="transmembrane region" description="Helical" evidence="1">
    <location>
        <begin position="361"/>
        <end position="383"/>
    </location>
</feature>
<keyword evidence="1" id="KW-1133">Transmembrane helix</keyword>
<protein>
    <recommendedName>
        <fullName evidence="4">CorA-like Mg2+ transporter protein</fullName>
    </recommendedName>
</protein>
<gene>
    <name evidence="2" type="ORF">DY218_13990</name>
</gene>
<proteinExistence type="predicted"/>
<evidence type="ECO:0000313" key="3">
    <source>
        <dbReference type="Proteomes" id="UP000263094"/>
    </source>
</evidence>
<keyword evidence="3" id="KW-1185">Reference proteome</keyword>
<dbReference type="OrthoDB" id="3217793at2"/>
<comment type="caution">
    <text evidence="2">The sequence shown here is derived from an EMBL/GenBank/DDBJ whole genome shotgun (WGS) entry which is preliminary data.</text>
</comment>
<evidence type="ECO:0000256" key="1">
    <source>
        <dbReference type="SAM" id="Phobius"/>
    </source>
</evidence>
<dbReference type="Proteomes" id="UP000263094">
    <property type="component" value="Unassembled WGS sequence"/>
</dbReference>
<dbReference type="EMBL" id="QUAK01000076">
    <property type="protein sequence ID" value="RFU86015.1"/>
    <property type="molecule type" value="Genomic_DNA"/>
</dbReference>
<feature type="transmembrane region" description="Helical" evidence="1">
    <location>
        <begin position="332"/>
        <end position="355"/>
    </location>
</feature>
<sequence length="396" mass="42785">MVVDVTWAERVVPAGAEWRAGPLTARWIDGTVADRERRMTYFEPRIAASLYGTPGRPSRWHRHGAGSGRVRAVELLRAPKSAGGGGLAVLHVTLGEDALAQLPEIGRPAFAKEELAGLLPLGVTVAEQARRPWVLSHVTFAGGRPPTVLPGPEYADWSPRDQWLWLLASATPFDRFPPDPQDASLFAGRVRFSADWQALVLRDGTAFLGTSPDPGGDSTFHAAAARLVHTLYLDVFLLGRLQLAGTNALANTLAALRAPQADAARLQQYEERLIELRRTLWSTHITAHGKANELLEKFQDQHRMPQLAEFTANGLADAARYVEATRARRSGIALGLLSAVGLPFGLAYGAGALWGEPSPDTFALCTVIAMAVTVVLFALLPPLRSGAAEALRRPED</sequence>
<keyword evidence="1" id="KW-0472">Membrane</keyword>